<sequence length="102" mass="11162">MEPSRRSRHTGQAADTPSSICQWAWPTALDAKPRRKPEPPSSSLLQSLLLRAGRDPPRRLPPRCCSSGVQPARIRLAGCNTVKGTPVVVIDQDNIRAPCKAR</sequence>
<organism evidence="1 2">
    <name type="scientific">Pleurodeles waltl</name>
    <name type="common">Iberian ribbed newt</name>
    <dbReference type="NCBI Taxonomy" id="8319"/>
    <lineage>
        <taxon>Eukaryota</taxon>
        <taxon>Metazoa</taxon>
        <taxon>Chordata</taxon>
        <taxon>Craniata</taxon>
        <taxon>Vertebrata</taxon>
        <taxon>Euteleostomi</taxon>
        <taxon>Amphibia</taxon>
        <taxon>Batrachia</taxon>
        <taxon>Caudata</taxon>
        <taxon>Salamandroidea</taxon>
        <taxon>Salamandridae</taxon>
        <taxon>Pleurodelinae</taxon>
        <taxon>Pleurodeles</taxon>
    </lineage>
</organism>
<evidence type="ECO:0000313" key="2">
    <source>
        <dbReference type="Proteomes" id="UP001066276"/>
    </source>
</evidence>
<proteinExistence type="predicted"/>
<gene>
    <name evidence="1" type="ORF">NDU88_001475</name>
</gene>
<dbReference type="Proteomes" id="UP001066276">
    <property type="component" value="Chromosome 3_2"/>
</dbReference>
<dbReference type="EMBL" id="JANPWB010000006">
    <property type="protein sequence ID" value="KAJ1176192.1"/>
    <property type="molecule type" value="Genomic_DNA"/>
</dbReference>
<accession>A0AAV7TK74</accession>
<name>A0AAV7TK74_PLEWA</name>
<dbReference type="AlphaFoldDB" id="A0AAV7TK74"/>
<protein>
    <submittedName>
        <fullName evidence="1">Uncharacterized protein</fullName>
    </submittedName>
</protein>
<reference evidence="1" key="1">
    <citation type="journal article" date="2022" name="bioRxiv">
        <title>Sequencing and chromosome-scale assembly of the giantPleurodeles waltlgenome.</title>
        <authorList>
            <person name="Brown T."/>
            <person name="Elewa A."/>
            <person name="Iarovenko S."/>
            <person name="Subramanian E."/>
            <person name="Araus A.J."/>
            <person name="Petzold A."/>
            <person name="Susuki M."/>
            <person name="Suzuki K.-i.T."/>
            <person name="Hayashi T."/>
            <person name="Toyoda A."/>
            <person name="Oliveira C."/>
            <person name="Osipova E."/>
            <person name="Leigh N.D."/>
            <person name="Simon A."/>
            <person name="Yun M.H."/>
        </authorList>
    </citation>
    <scope>NUCLEOTIDE SEQUENCE</scope>
    <source>
        <strain evidence="1">20211129_DDA</strain>
        <tissue evidence="1">Liver</tissue>
    </source>
</reference>
<keyword evidence="2" id="KW-1185">Reference proteome</keyword>
<comment type="caution">
    <text evidence="1">The sequence shown here is derived from an EMBL/GenBank/DDBJ whole genome shotgun (WGS) entry which is preliminary data.</text>
</comment>
<evidence type="ECO:0000313" key="1">
    <source>
        <dbReference type="EMBL" id="KAJ1176192.1"/>
    </source>
</evidence>